<name>A0ACD5A326_SYNEL</name>
<keyword evidence="1" id="KW-0614">Plasmid</keyword>
<evidence type="ECO:0000313" key="1">
    <source>
        <dbReference type="EMBL" id="WVS92265.1"/>
    </source>
</evidence>
<evidence type="ECO:0000313" key="2">
    <source>
        <dbReference type="Proteomes" id="UP000267249"/>
    </source>
</evidence>
<accession>A0ACD5A326</accession>
<dbReference type="Proteomes" id="UP000267249">
    <property type="component" value="Plasmid p11801_4"/>
</dbReference>
<organism evidence="1 2">
    <name type="scientific">Synechococcus elongatus PCC 11801</name>
    <dbReference type="NCBI Taxonomy" id="2219813"/>
    <lineage>
        <taxon>Bacteria</taxon>
        <taxon>Bacillati</taxon>
        <taxon>Cyanobacteriota</taxon>
        <taxon>Cyanophyceae</taxon>
        <taxon>Synechococcales</taxon>
        <taxon>Synechococcaceae</taxon>
        <taxon>Synechococcus</taxon>
    </lineage>
</organism>
<protein>
    <submittedName>
        <fullName evidence="1">Uncharacterized protein</fullName>
    </submittedName>
</protein>
<reference evidence="1" key="1">
    <citation type="submission" date="2024-01" db="EMBL/GenBank/DDBJ databases">
        <title>De novo genome assembly and pan-genome analysis of the fast-growing Indian isolates of Synechococcus elongatus: Potential chassis for bioproduction.</title>
        <authorList>
            <person name="Jain V.S."/>
            <person name="Schubert M.G."/>
            <person name="Pritam P."/>
            <person name="Sarnaik A.P."/>
            <person name="Jaiswal D."/>
            <person name="Church G.M."/>
            <person name="Wangikar P."/>
        </authorList>
    </citation>
    <scope>NUCLEOTIDE SEQUENCE</scope>
    <source>
        <strain evidence="1">PCC 11801</strain>
    </source>
</reference>
<dbReference type="EMBL" id="CP143531">
    <property type="protein sequence ID" value="WVS92265.1"/>
    <property type="molecule type" value="Genomic_DNA"/>
</dbReference>
<sequence length="84" mass="9987">MSDRIEQLLERNAEALDTLTSLLSTQERRLQTIERLAVASEDRLQNLEREAADFRQWMRTSTERQEAMLLQLARRVDRLENNKD</sequence>
<proteinExistence type="predicted"/>
<geneLocation type="plasmid" evidence="1 2">
    <name>p11801_4</name>
</geneLocation>
<gene>
    <name evidence="1" type="ORF">DOP62_14335</name>
</gene>